<keyword evidence="5 7" id="KW-0687">Ribonucleoprotein</keyword>
<organism evidence="10 11">
    <name type="scientific">Mariprofundus ferrinatatus</name>
    <dbReference type="NCBI Taxonomy" id="1921087"/>
    <lineage>
        <taxon>Bacteria</taxon>
        <taxon>Pseudomonadati</taxon>
        <taxon>Pseudomonadota</taxon>
        <taxon>Candidatius Mariprofundia</taxon>
        <taxon>Mariprofundales</taxon>
        <taxon>Mariprofundaceae</taxon>
        <taxon>Mariprofundus</taxon>
    </lineage>
</organism>
<evidence type="ECO:0000256" key="8">
    <source>
        <dbReference type="RuleBase" id="RU003905"/>
    </source>
</evidence>
<evidence type="ECO:0000256" key="6">
    <source>
        <dbReference type="ARBA" id="ARBA00035243"/>
    </source>
</evidence>
<dbReference type="FunFam" id="2.40.30.10:FF:000004">
    <property type="entry name" value="50S ribosomal protein L3"/>
    <property type="match status" value="1"/>
</dbReference>
<dbReference type="EMBL" id="CP018800">
    <property type="protein sequence ID" value="ATX82774.1"/>
    <property type="molecule type" value="Genomic_DNA"/>
</dbReference>
<dbReference type="InterPro" id="IPR009000">
    <property type="entry name" value="Transl_B-barrel_sf"/>
</dbReference>
<gene>
    <name evidence="7" type="primary">rplC</name>
    <name evidence="10" type="ORF">Ga0123462_1937</name>
</gene>
<evidence type="ECO:0000256" key="4">
    <source>
        <dbReference type="ARBA" id="ARBA00022980"/>
    </source>
</evidence>
<dbReference type="Pfam" id="PF00297">
    <property type="entry name" value="Ribosomal_L3"/>
    <property type="match status" value="1"/>
</dbReference>
<dbReference type="GO" id="GO:0019843">
    <property type="term" value="F:rRNA binding"/>
    <property type="evidence" value="ECO:0007669"/>
    <property type="project" value="UniProtKB-UniRule"/>
</dbReference>
<dbReference type="Gene3D" id="2.40.30.10">
    <property type="entry name" value="Translation factors"/>
    <property type="match status" value="1"/>
</dbReference>
<evidence type="ECO:0000313" key="10">
    <source>
        <dbReference type="EMBL" id="ATX82774.1"/>
    </source>
</evidence>
<dbReference type="HAMAP" id="MF_01325_B">
    <property type="entry name" value="Ribosomal_uL3_B"/>
    <property type="match status" value="1"/>
</dbReference>
<comment type="PTM">
    <text evidence="7">Methylated by PrmB.</text>
</comment>
<dbReference type="InterPro" id="IPR019927">
    <property type="entry name" value="Ribosomal_uL3_bac/org-type"/>
</dbReference>
<evidence type="ECO:0000256" key="7">
    <source>
        <dbReference type="HAMAP-Rule" id="MF_01325"/>
    </source>
</evidence>
<dbReference type="PANTHER" id="PTHR11229:SF16">
    <property type="entry name" value="LARGE RIBOSOMAL SUBUNIT PROTEIN UL3C"/>
    <property type="match status" value="1"/>
</dbReference>
<dbReference type="SUPFAM" id="SSF50447">
    <property type="entry name" value="Translation proteins"/>
    <property type="match status" value="1"/>
</dbReference>
<accession>A0A2K8LCZ7</accession>
<evidence type="ECO:0000313" key="11">
    <source>
        <dbReference type="Proteomes" id="UP000231637"/>
    </source>
</evidence>
<keyword evidence="3 7" id="KW-0694">RNA-binding</keyword>
<keyword evidence="7" id="KW-0488">Methylation</keyword>
<dbReference type="GO" id="GO:0022625">
    <property type="term" value="C:cytosolic large ribosomal subunit"/>
    <property type="evidence" value="ECO:0007669"/>
    <property type="project" value="TreeGrafter"/>
</dbReference>
<comment type="subunit">
    <text evidence="7 9">Part of the 50S ribosomal subunit. Forms a cluster with proteins L14 and L19.</text>
</comment>
<dbReference type="FunFam" id="3.30.160.810:FF:000001">
    <property type="entry name" value="50S ribosomal protein L3"/>
    <property type="match status" value="1"/>
</dbReference>
<evidence type="ECO:0000256" key="2">
    <source>
        <dbReference type="ARBA" id="ARBA00022730"/>
    </source>
</evidence>
<dbReference type="KEGG" id="mfn:Ga0123462_1937"/>
<dbReference type="Gene3D" id="3.30.160.810">
    <property type="match status" value="1"/>
</dbReference>
<feature type="modified residue" description="N5-methylglutamine" evidence="7">
    <location>
        <position position="150"/>
    </location>
</feature>
<proteinExistence type="inferred from homology"/>
<evidence type="ECO:0000256" key="5">
    <source>
        <dbReference type="ARBA" id="ARBA00023274"/>
    </source>
</evidence>
<dbReference type="PROSITE" id="PS00474">
    <property type="entry name" value="RIBOSOMAL_L3"/>
    <property type="match status" value="1"/>
</dbReference>
<dbReference type="PANTHER" id="PTHR11229">
    <property type="entry name" value="50S RIBOSOMAL PROTEIN L3"/>
    <property type="match status" value="1"/>
</dbReference>
<dbReference type="AlphaFoldDB" id="A0A2K8LCZ7"/>
<name>A0A2K8LCZ7_9PROT</name>
<dbReference type="InterPro" id="IPR000597">
    <property type="entry name" value="Ribosomal_uL3"/>
</dbReference>
<dbReference type="RefSeq" id="WP_100266086.1">
    <property type="nucleotide sequence ID" value="NZ_CP018800.1"/>
</dbReference>
<dbReference type="Proteomes" id="UP000231637">
    <property type="component" value="Chromosome"/>
</dbReference>
<reference evidence="10 11" key="1">
    <citation type="submission" date="2016-12" db="EMBL/GenBank/DDBJ databases">
        <title>Isolation and genomic insights into novel planktonic Zetaproteobacteria from stratified waters of the Chesapeake Bay.</title>
        <authorList>
            <person name="McAllister S.M."/>
            <person name="Kato S."/>
            <person name="Chan C.S."/>
            <person name="Chiu B.K."/>
            <person name="Field E.K."/>
        </authorList>
    </citation>
    <scope>NUCLEOTIDE SEQUENCE [LARGE SCALE GENOMIC DNA]</scope>
    <source>
        <strain evidence="10 11">CP-8</strain>
    </source>
</reference>
<protein>
    <recommendedName>
        <fullName evidence="6 7">Large ribosomal subunit protein uL3</fullName>
    </recommendedName>
</protein>
<keyword evidence="4 7" id="KW-0689">Ribosomal protein</keyword>
<keyword evidence="2 7" id="KW-0699">rRNA-binding</keyword>
<evidence type="ECO:0000256" key="1">
    <source>
        <dbReference type="ARBA" id="ARBA00006540"/>
    </source>
</evidence>
<dbReference type="GO" id="GO:0003735">
    <property type="term" value="F:structural constituent of ribosome"/>
    <property type="evidence" value="ECO:0007669"/>
    <property type="project" value="UniProtKB-UniRule"/>
</dbReference>
<dbReference type="OrthoDB" id="5291088at2"/>
<comment type="function">
    <text evidence="7 9">One of the primary rRNA binding proteins, it binds directly near the 3'-end of the 23S rRNA, where it nucleates assembly of the 50S subunit.</text>
</comment>
<evidence type="ECO:0000256" key="9">
    <source>
        <dbReference type="RuleBase" id="RU003906"/>
    </source>
</evidence>
<evidence type="ECO:0000256" key="3">
    <source>
        <dbReference type="ARBA" id="ARBA00022884"/>
    </source>
</evidence>
<dbReference type="GO" id="GO:0006412">
    <property type="term" value="P:translation"/>
    <property type="evidence" value="ECO:0007669"/>
    <property type="project" value="UniProtKB-UniRule"/>
</dbReference>
<dbReference type="InterPro" id="IPR019926">
    <property type="entry name" value="Ribosomal_uL3_CS"/>
</dbReference>
<comment type="similarity">
    <text evidence="1 7 8">Belongs to the universal ribosomal protein uL3 family.</text>
</comment>
<dbReference type="NCBIfam" id="TIGR03625">
    <property type="entry name" value="L3_bact"/>
    <property type="match status" value="1"/>
</dbReference>
<keyword evidence="11" id="KW-1185">Reference proteome</keyword>
<sequence length="210" mass="22379">MSVGLIARKAGMTQVFAEDGSAVPVTVLNVEPCKVIARRTADRDGYDAVQVGFGAAKRNNTRAVQGHFAKQGQEVTGGLKEFRVAADAEFELGQELNAGLFEVGQKIDISGTSKGRGFAGVMKRYNFAGGRATHGAEKVHRQMGSTGQCQWPGRVFPGKKMPGHYGNERVTTQNLEVIRVDAESNRILVRGAVPGSRGGLVELRPAVKGA</sequence>